<dbReference type="Gene3D" id="1.10.1740.10">
    <property type="match status" value="1"/>
</dbReference>
<dbReference type="Proteomes" id="UP000199572">
    <property type="component" value="Unassembled WGS sequence"/>
</dbReference>
<dbReference type="GO" id="GO:0003700">
    <property type="term" value="F:DNA-binding transcription factor activity"/>
    <property type="evidence" value="ECO:0007669"/>
    <property type="project" value="InterPro"/>
</dbReference>
<evidence type="ECO:0000313" key="3">
    <source>
        <dbReference type="EMBL" id="SES13232.1"/>
    </source>
</evidence>
<dbReference type="EMBL" id="FOGG01000034">
    <property type="protein sequence ID" value="SES13232.1"/>
    <property type="molecule type" value="Genomic_DNA"/>
</dbReference>
<dbReference type="AlphaFoldDB" id="A0A1H9UUZ0"/>
<evidence type="ECO:0000313" key="4">
    <source>
        <dbReference type="Proteomes" id="UP000199572"/>
    </source>
</evidence>
<dbReference type="STRING" id="390241.SAMN04488023_13425"/>
<evidence type="ECO:0000259" key="2">
    <source>
        <dbReference type="Pfam" id="PF20239"/>
    </source>
</evidence>
<sequence>MYCSWATCPDFISMNESDLLPHLFRTEYRKMVSVLSYLFGIEHIETAEDIVSDTFLSATESWSIKGIPENPAAWLYTVAKNKTRNYLRHHTVFEQKLVQQIQITTEKTAEINLDLSDQNIKDSQLAMIFTICNPAISGASQISLALNILCGFGVQEIADAFLSNKETIYKRLKRAKEKLKEDQIKIEQPQLSEINHRLETVLTTLYLLFSEGYYSVSHNTTLRKDLCAEAMRLNFLLLENPKTNTPAVNALFSLMCFHSSRFEARIDPEGAAILYEDQDEQLWNKELIEQGIHYLNQASTGKNLTKYHLEAAIAYWHTHKANTFEKWDNILQLYNQLLVLEYSPIIAMNRTFALTKVKGKPAAIQEAEKLNLANNHLYFSLLGDLYTGIDNQKALLHFNKALEMASTPLDKKVILKNIGKLQSLPPSL</sequence>
<evidence type="ECO:0000259" key="1">
    <source>
        <dbReference type="Pfam" id="PF04542"/>
    </source>
</evidence>
<feature type="domain" description="RNA polymerase sigma-70 region 2" evidence="1">
    <location>
        <begin position="23"/>
        <end position="90"/>
    </location>
</feature>
<dbReference type="InterPro" id="IPR007627">
    <property type="entry name" value="RNA_pol_sigma70_r2"/>
</dbReference>
<name>A0A1H9UUZ0_9SPHI</name>
<dbReference type="SUPFAM" id="SSF88659">
    <property type="entry name" value="Sigma3 and sigma4 domains of RNA polymerase sigma factors"/>
    <property type="match status" value="1"/>
</dbReference>
<dbReference type="InterPro" id="IPR046531">
    <property type="entry name" value="DUF6596"/>
</dbReference>
<dbReference type="PANTHER" id="PTHR47756">
    <property type="entry name" value="BLL6612 PROTEIN-RELATED"/>
    <property type="match status" value="1"/>
</dbReference>
<accession>A0A1H9UUZ0</accession>
<dbReference type="Pfam" id="PF20239">
    <property type="entry name" value="DUF6596"/>
    <property type="match status" value="1"/>
</dbReference>
<dbReference type="NCBIfam" id="TIGR02937">
    <property type="entry name" value="sigma70-ECF"/>
    <property type="match status" value="1"/>
</dbReference>
<organism evidence="3 4">
    <name type="scientific">Pedobacter rhizosphaerae</name>
    <dbReference type="NCBI Taxonomy" id="390241"/>
    <lineage>
        <taxon>Bacteria</taxon>
        <taxon>Pseudomonadati</taxon>
        <taxon>Bacteroidota</taxon>
        <taxon>Sphingobacteriia</taxon>
        <taxon>Sphingobacteriales</taxon>
        <taxon>Sphingobacteriaceae</taxon>
        <taxon>Pedobacter</taxon>
    </lineage>
</organism>
<dbReference type="Pfam" id="PF04542">
    <property type="entry name" value="Sigma70_r2"/>
    <property type="match status" value="1"/>
</dbReference>
<dbReference type="InterPro" id="IPR014284">
    <property type="entry name" value="RNA_pol_sigma-70_dom"/>
</dbReference>
<keyword evidence="4" id="KW-1185">Reference proteome</keyword>
<protein>
    <submittedName>
        <fullName evidence="3">RNA polymerase sigma-70 factor, ECF subfamily</fullName>
    </submittedName>
</protein>
<dbReference type="SUPFAM" id="SSF88946">
    <property type="entry name" value="Sigma2 domain of RNA polymerase sigma factors"/>
    <property type="match status" value="1"/>
</dbReference>
<feature type="domain" description="DUF6596" evidence="2">
    <location>
        <begin position="197"/>
        <end position="298"/>
    </location>
</feature>
<reference evidence="3 4" key="1">
    <citation type="submission" date="2016-10" db="EMBL/GenBank/DDBJ databases">
        <authorList>
            <person name="de Groot N.N."/>
        </authorList>
    </citation>
    <scope>NUCLEOTIDE SEQUENCE [LARGE SCALE GENOMIC DNA]</scope>
    <source>
        <strain evidence="3 4">DSM 18610</strain>
    </source>
</reference>
<dbReference type="InterPro" id="IPR013324">
    <property type="entry name" value="RNA_pol_sigma_r3/r4-like"/>
</dbReference>
<dbReference type="InterPro" id="IPR013325">
    <property type="entry name" value="RNA_pol_sigma_r2"/>
</dbReference>
<gene>
    <name evidence="3" type="ORF">SAMN04488023_13425</name>
</gene>
<proteinExistence type="predicted"/>
<dbReference type="GO" id="GO:0006352">
    <property type="term" value="P:DNA-templated transcription initiation"/>
    <property type="evidence" value="ECO:0007669"/>
    <property type="project" value="InterPro"/>
</dbReference>
<dbReference type="PANTHER" id="PTHR47756:SF2">
    <property type="entry name" value="BLL6612 PROTEIN"/>
    <property type="match status" value="1"/>
</dbReference>